<accession>A0A135HZQ4</accession>
<evidence type="ECO:0000313" key="1">
    <source>
        <dbReference type="EMBL" id="KXF78653.1"/>
    </source>
</evidence>
<evidence type="ECO:0000313" key="2">
    <source>
        <dbReference type="Proteomes" id="UP000070107"/>
    </source>
</evidence>
<dbReference type="OrthoDB" id="8432722at2"/>
<organism evidence="1 2">
    <name type="scientific">Paramesorhizobium deserti</name>
    <dbReference type="NCBI Taxonomy" id="1494590"/>
    <lineage>
        <taxon>Bacteria</taxon>
        <taxon>Pseudomonadati</taxon>
        <taxon>Pseudomonadota</taxon>
        <taxon>Alphaproteobacteria</taxon>
        <taxon>Hyphomicrobiales</taxon>
        <taxon>Phyllobacteriaceae</taxon>
        <taxon>Paramesorhizobium</taxon>
    </lineage>
</organism>
<dbReference type="AlphaFoldDB" id="A0A135HZQ4"/>
<dbReference type="Proteomes" id="UP000070107">
    <property type="component" value="Unassembled WGS sequence"/>
</dbReference>
<name>A0A135HZQ4_9HYPH</name>
<dbReference type="STRING" id="1494590.ATN84_02390"/>
<comment type="caution">
    <text evidence="1">The sequence shown here is derived from an EMBL/GenBank/DDBJ whole genome shotgun (WGS) entry which is preliminary data.</text>
</comment>
<dbReference type="Pfam" id="PF13692">
    <property type="entry name" value="Glyco_trans_1_4"/>
    <property type="match status" value="1"/>
</dbReference>
<keyword evidence="1" id="KW-0808">Transferase</keyword>
<protein>
    <submittedName>
        <fullName evidence="1">Glycosyl transferase</fullName>
    </submittedName>
</protein>
<keyword evidence="2" id="KW-1185">Reference proteome</keyword>
<dbReference type="RefSeq" id="WP_068879921.1">
    <property type="nucleotide sequence ID" value="NZ_LNTU01000001.1"/>
</dbReference>
<sequence>MHLLFVTSLVPDGEPTTGYEIANAAIIDGLRRAGARVTVLGFTWPGKQPSDPENTILLGEVDVRTDTAGLAQKLLWLRRAVAAGLTVSSVKLRVIPEARLRAAIASAGPFDAYVLNGVPLAGAFEHVFRDKPSIFVAHNVEYRSAQENAAAAGSLVQKALFAREARLLRGLEARLCDRADFVYTLAEDDGKTFGLPPERFAALPLVTRKEIRPRPLLPVAHDLGLIGTWTWAPNRIGLEWFLREVKPLLDPGIGIAVAGGTPADLRSAWPGVAFAGRVPDATAFVESSAVIPLVSRAGTGVQLKTIETFELGMPSVATSRSVRGIASLPANCVVADEPVAFAAAVSAMIAGVRNGDRQRLDGRAFHASQLQKLDAAIRRGLDRLASGKRKVAG</sequence>
<dbReference type="GO" id="GO:0016740">
    <property type="term" value="F:transferase activity"/>
    <property type="evidence" value="ECO:0007669"/>
    <property type="project" value="UniProtKB-KW"/>
</dbReference>
<dbReference type="SUPFAM" id="SSF53756">
    <property type="entry name" value="UDP-Glycosyltransferase/glycogen phosphorylase"/>
    <property type="match status" value="1"/>
</dbReference>
<proteinExistence type="predicted"/>
<gene>
    <name evidence="1" type="ORF">ATN84_02390</name>
</gene>
<reference evidence="1 2" key="1">
    <citation type="submission" date="2015-11" db="EMBL/GenBank/DDBJ databases">
        <title>Draft genome sequence of Paramesorhizobium deserti A-3-E, a strain highly resistant to diverse beta-lactam antibiotics.</title>
        <authorList>
            <person name="Lv R."/>
            <person name="Yang X."/>
            <person name="Fang N."/>
            <person name="Guo J."/>
            <person name="Luo X."/>
            <person name="Peng F."/>
            <person name="Yang R."/>
            <person name="Cui Y."/>
            <person name="Fang C."/>
            <person name="Song Y."/>
        </authorList>
    </citation>
    <scope>NUCLEOTIDE SEQUENCE [LARGE SCALE GENOMIC DNA]</scope>
    <source>
        <strain evidence="1 2">A-3-E</strain>
    </source>
</reference>
<dbReference type="EMBL" id="LNTU01000001">
    <property type="protein sequence ID" value="KXF78653.1"/>
    <property type="molecule type" value="Genomic_DNA"/>
</dbReference>